<dbReference type="eggNOG" id="COG4977">
    <property type="taxonomic scope" value="Bacteria"/>
</dbReference>
<dbReference type="Proteomes" id="UP000000851">
    <property type="component" value="Chromosome"/>
</dbReference>
<reference evidence="6 7" key="1">
    <citation type="journal article" date="2009" name="Stand. Genomic Sci.">
        <title>Complete genome sequence of Catenulispora acidiphila type strain (ID 139908).</title>
        <authorList>
            <person name="Copeland A."/>
            <person name="Lapidus A."/>
            <person name="Glavina Del Rio T."/>
            <person name="Nolan M."/>
            <person name="Lucas S."/>
            <person name="Chen F."/>
            <person name="Tice H."/>
            <person name="Cheng J.F."/>
            <person name="Bruce D."/>
            <person name="Goodwin L."/>
            <person name="Pitluck S."/>
            <person name="Mikhailova N."/>
            <person name="Pati A."/>
            <person name="Ivanova N."/>
            <person name="Mavromatis K."/>
            <person name="Chen A."/>
            <person name="Palaniappan K."/>
            <person name="Chain P."/>
            <person name="Land M."/>
            <person name="Hauser L."/>
            <person name="Chang Y.J."/>
            <person name="Jeffries C.D."/>
            <person name="Chertkov O."/>
            <person name="Brettin T."/>
            <person name="Detter J.C."/>
            <person name="Han C."/>
            <person name="Ali Z."/>
            <person name="Tindall B.J."/>
            <person name="Goker M."/>
            <person name="Bristow J."/>
            <person name="Eisen J.A."/>
            <person name="Markowitz V."/>
            <person name="Hugenholtz P."/>
            <person name="Kyrpides N.C."/>
            <person name="Klenk H.P."/>
        </authorList>
    </citation>
    <scope>NUCLEOTIDE SEQUENCE [LARGE SCALE GENOMIC DNA]</scope>
    <source>
        <strain evidence="7">DSM 44928 / JCM 14897 / NBRC 102108 / NRRL B-24433 / ID139908</strain>
    </source>
</reference>
<dbReference type="Pfam" id="PF12833">
    <property type="entry name" value="HTH_18"/>
    <property type="match status" value="1"/>
</dbReference>
<dbReference type="STRING" id="479433.Caci_6996"/>
<dbReference type="EMBL" id="CP001700">
    <property type="protein sequence ID" value="ACU75826.1"/>
    <property type="molecule type" value="Genomic_DNA"/>
</dbReference>
<evidence type="ECO:0000259" key="5">
    <source>
        <dbReference type="PROSITE" id="PS01124"/>
    </source>
</evidence>
<dbReference type="Gene3D" id="3.40.50.880">
    <property type="match status" value="1"/>
</dbReference>
<dbReference type="InterPro" id="IPR018060">
    <property type="entry name" value="HTH_AraC"/>
</dbReference>
<dbReference type="KEGG" id="cai:Caci_6996"/>
<dbReference type="InterPro" id="IPR002818">
    <property type="entry name" value="DJ-1/PfpI"/>
</dbReference>
<accession>C7Q557</accession>
<dbReference type="InParanoid" id="C7Q557"/>
<dbReference type="PROSITE" id="PS01124">
    <property type="entry name" value="HTH_ARAC_FAMILY_2"/>
    <property type="match status" value="1"/>
</dbReference>
<name>C7Q557_CATAD</name>
<sequence length="338" mass="35665">MSRPASPSPHRVVFIAVPPVMTHDLSVAQAVLEDVGPARHSAYRVDVATPTPGLVATVTGPALAIGDGLDLAEHADTVFVIGGGPQPRVGERLRALLRTAAESGRRVVGACTGVFVLAEAGLLDGRRATTHWHVLDRLARDFPQIEVEREALYVDDGSVLTSAGAAAIVELCLHLIRTDHGAAVAAAAGSLVVAGPVRPADQPQPVVPNRPAAPGRSLAATRAWAQARLDIPITLADLAAHAGVSERTLTRGFRTETGTSPLRWLLHQRVDLARQLLETTDLTMDGVGRRSGLGSADSLRRHFVTRLGVPPSAYRTTWRTEHSPSALTTASTPAPRTV</sequence>
<evidence type="ECO:0000313" key="7">
    <source>
        <dbReference type="Proteomes" id="UP000000851"/>
    </source>
</evidence>
<feature type="region of interest" description="Disordered" evidence="4">
    <location>
        <begin position="317"/>
        <end position="338"/>
    </location>
</feature>
<dbReference type="Gene3D" id="1.10.10.60">
    <property type="entry name" value="Homeodomain-like"/>
    <property type="match status" value="1"/>
</dbReference>
<dbReference type="AlphaFoldDB" id="C7Q557"/>
<dbReference type="CDD" id="cd03137">
    <property type="entry name" value="GATase1_AraC_1"/>
    <property type="match status" value="1"/>
</dbReference>
<dbReference type="InterPro" id="IPR009057">
    <property type="entry name" value="Homeodomain-like_sf"/>
</dbReference>
<keyword evidence="1" id="KW-0805">Transcription regulation</keyword>
<dbReference type="GO" id="GO:0003700">
    <property type="term" value="F:DNA-binding transcription factor activity"/>
    <property type="evidence" value="ECO:0007669"/>
    <property type="project" value="InterPro"/>
</dbReference>
<dbReference type="SMART" id="SM00342">
    <property type="entry name" value="HTH_ARAC"/>
    <property type="match status" value="1"/>
</dbReference>
<dbReference type="HOGENOM" id="CLU_000445_59_0_11"/>
<gene>
    <name evidence="6" type="ordered locus">Caci_6996</name>
</gene>
<dbReference type="SUPFAM" id="SSF52317">
    <property type="entry name" value="Class I glutamine amidotransferase-like"/>
    <property type="match status" value="1"/>
</dbReference>
<dbReference type="OrthoDB" id="3194870at2"/>
<dbReference type="SUPFAM" id="SSF46689">
    <property type="entry name" value="Homeodomain-like"/>
    <property type="match status" value="2"/>
</dbReference>
<dbReference type="InterPro" id="IPR052158">
    <property type="entry name" value="INH-QAR"/>
</dbReference>
<organism evidence="6 7">
    <name type="scientific">Catenulispora acidiphila (strain DSM 44928 / JCM 14897 / NBRC 102108 / NRRL B-24433 / ID139908)</name>
    <dbReference type="NCBI Taxonomy" id="479433"/>
    <lineage>
        <taxon>Bacteria</taxon>
        <taxon>Bacillati</taxon>
        <taxon>Actinomycetota</taxon>
        <taxon>Actinomycetes</taxon>
        <taxon>Catenulisporales</taxon>
        <taxon>Catenulisporaceae</taxon>
        <taxon>Catenulispora</taxon>
    </lineage>
</organism>
<keyword evidence="2" id="KW-0238">DNA-binding</keyword>
<dbReference type="GO" id="GO:0043565">
    <property type="term" value="F:sequence-specific DNA binding"/>
    <property type="evidence" value="ECO:0007669"/>
    <property type="project" value="InterPro"/>
</dbReference>
<dbReference type="PANTHER" id="PTHR43130:SF3">
    <property type="entry name" value="HTH-TYPE TRANSCRIPTIONAL REGULATOR RV1931C"/>
    <property type="match status" value="1"/>
</dbReference>
<feature type="domain" description="HTH araC/xylS-type" evidence="5">
    <location>
        <begin position="219"/>
        <end position="317"/>
    </location>
</feature>
<dbReference type="RefSeq" id="WP_015795554.1">
    <property type="nucleotide sequence ID" value="NC_013131.1"/>
</dbReference>
<evidence type="ECO:0000256" key="4">
    <source>
        <dbReference type="SAM" id="MobiDB-lite"/>
    </source>
</evidence>
<evidence type="ECO:0000256" key="3">
    <source>
        <dbReference type="ARBA" id="ARBA00023163"/>
    </source>
</evidence>
<keyword evidence="7" id="KW-1185">Reference proteome</keyword>
<dbReference type="Pfam" id="PF01965">
    <property type="entry name" value="DJ-1_PfpI"/>
    <property type="match status" value="1"/>
</dbReference>
<evidence type="ECO:0000256" key="1">
    <source>
        <dbReference type="ARBA" id="ARBA00023015"/>
    </source>
</evidence>
<protein>
    <submittedName>
        <fullName evidence="6">Transcriptional regulator, AraC family</fullName>
    </submittedName>
</protein>
<dbReference type="InterPro" id="IPR029062">
    <property type="entry name" value="Class_I_gatase-like"/>
</dbReference>
<dbReference type="PROSITE" id="PS00041">
    <property type="entry name" value="HTH_ARAC_FAMILY_1"/>
    <property type="match status" value="1"/>
</dbReference>
<feature type="compositionally biased region" description="Polar residues" evidence="4">
    <location>
        <begin position="323"/>
        <end position="338"/>
    </location>
</feature>
<evidence type="ECO:0000256" key="2">
    <source>
        <dbReference type="ARBA" id="ARBA00023125"/>
    </source>
</evidence>
<evidence type="ECO:0000313" key="6">
    <source>
        <dbReference type="EMBL" id="ACU75826.1"/>
    </source>
</evidence>
<dbReference type="PANTHER" id="PTHR43130">
    <property type="entry name" value="ARAC-FAMILY TRANSCRIPTIONAL REGULATOR"/>
    <property type="match status" value="1"/>
</dbReference>
<proteinExistence type="predicted"/>
<dbReference type="InterPro" id="IPR018062">
    <property type="entry name" value="HTH_AraC-typ_CS"/>
</dbReference>
<keyword evidence="3" id="KW-0804">Transcription</keyword>